<dbReference type="RefSeq" id="XP_041298653.1">
    <property type="nucleotide sequence ID" value="XM_041435506.1"/>
</dbReference>
<dbReference type="EMBL" id="JABBWM010000004">
    <property type="protein sequence ID" value="KAG2118136.1"/>
    <property type="molecule type" value="Genomic_DNA"/>
</dbReference>
<feature type="chain" id="PRO_5040493503" evidence="2">
    <location>
        <begin position="20"/>
        <end position="177"/>
    </location>
</feature>
<evidence type="ECO:0000256" key="2">
    <source>
        <dbReference type="SAM" id="SignalP"/>
    </source>
</evidence>
<gene>
    <name evidence="3" type="ORF">F5147DRAFT_670083</name>
</gene>
<reference evidence="3" key="1">
    <citation type="journal article" date="2020" name="New Phytol.">
        <title>Comparative genomics reveals dynamic genome evolution in host specialist ectomycorrhizal fungi.</title>
        <authorList>
            <person name="Lofgren L.A."/>
            <person name="Nguyen N.H."/>
            <person name="Vilgalys R."/>
            <person name="Ruytinx J."/>
            <person name="Liao H.L."/>
            <person name="Branco S."/>
            <person name="Kuo A."/>
            <person name="LaButti K."/>
            <person name="Lipzen A."/>
            <person name="Andreopoulos W."/>
            <person name="Pangilinan J."/>
            <person name="Riley R."/>
            <person name="Hundley H."/>
            <person name="Na H."/>
            <person name="Barry K."/>
            <person name="Grigoriev I.V."/>
            <person name="Stajich J.E."/>
            <person name="Kennedy P.G."/>
        </authorList>
    </citation>
    <scope>NUCLEOTIDE SEQUENCE</scope>
    <source>
        <strain evidence="3">FC423</strain>
    </source>
</reference>
<dbReference type="GeneID" id="64697765"/>
<feature type="region of interest" description="Disordered" evidence="1">
    <location>
        <begin position="66"/>
        <end position="97"/>
    </location>
</feature>
<feature type="compositionally biased region" description="Basic and acidic residues" evidence="1">
    <location>
        <begin position="126"/>
        <end position="138"/>
    </location>
</feature>
<dbReference type="Proteomes" id="UP000823399">
    <property type="component" value="Unassembled WGS sequence"/>
</dbReference>
<dbReference type="AlphaFoldDB" id="A0A9P7FIM2"/>
<comment type="caution">
    <text evidence="3">The sequence shown here is derived from an EMBL/GenBank/DDBJ whole genome shotgun (WGS) entry which is preliminary data.</text>
</comment>
<keyword evidence="2" id="KW-0732">Signal</keyword>
<keyword evidence="4" id="KW-1185">Reference proteome</keyword>
<organism evidence="3 4">
    <name type="scientific">Suillus discolor</name>
    <dbReference type="NCBI Taxonomy" id="1912936"/>
    <lineage>
        <taxon>Eukaryota</taxon>
        <taxon>Fungi</taxon>
        <taxon>Dikarya</taxon>
        <taxon>Basidiomycota</taxon>
        <taxon>Agaricomycotina</taxon>
        <taxon>Agaricomycetes</taxon>
        <taxon>Agaricomycetidae</taxon>
        <taxon>Boletales</taxon>
        <taxon>Suillineae</taxon>
        <taxon>Suillaceae</taxon>
        <taxon>Suillus</taxon>
    </lineage>
</organism>
<proteinExistence type="predicted"/>
<dbReference type="OrthoDB" id="2690195at2759"/>
<feature type="region of interest" description="Disordered" evidence="1">
    <location>
        <begin position="121"/>
        <end position="166"/>
    </location>
</feature>
<evidence type="ECO:0000313" key="3">
    <source>
        <dbReference type="EMBL" id="KAG2118136.1"/>
    </source>
</evidence>
<accession>A0A9P7FIM2</accession>
<feature type="compositionally biased region" description="Polar residues" evidence="1">
    <location>
        <begin position="70"/>
        <end position="81"/>
    </location>
</feature>
<name>A0A9P7FIM2_9AGAM</name>
<sequence length="177" mass="19534">MQLTLIFTTLVTFAAIAASHPTPKLVKARISLDKPQELNPSTIDYDYGLINIASAIKLDTPDSVDFGDTPASSRRSLNSVASGEADHNETPTSLAGRQEPVVIDWDYSVLKMPKVLESELTPTSRDGVHKALTPDKPDTLMSPRRSLDSDASGEANHNDVHKRKAFVYRLKDEKRYN</sequence>
<evidence type="ECO:0000313" key="4">
    <source>
        <dbReference type="Proteomes" id="UP000823399"/>
    </source>
</evidence>
<protein>
    <submittedName>
        <fullName evidence="3">Uncharacterized protein</fullName>
    </submittedName>
</protein>
<evidence type="ECO:0000256" key="1">
    <source>
        <dbReference type="SAM" id="MobiDB-lite"/>
    </source>
</evidence>
<feature type="signal peptide" evidence="2">
    <location>
        <begin position="1"/>
        <end position="19"/>
    </location>
</feature>